<proteinExistence type="predicted"/>
<dbReference type="Gene3D" id="3.40.50.880">
    <property type="match status" value="1"/>
</dbReference>
<name>A0A2A4HJD4_9GAMM</name>
<dbReference type="GO" id="GO:0016811">
    <property type="term" value="F:hydrolase activity, acting on carbon-nitrogen (but not peptide) bonds, in linear amides"/>
    <property type="evidence" value="ECO:0007669"/>
    <property type="project" value="InterPro"/>
</dbReference>
<dbReference type="AlphaFoldDB" id="A0A2A4HJD4"/>
<protein>
    <submittedName>
        <fullName evidence="1">Uncharacterized protein</fullName>
    </submittedName>
</protein>
<dbReference type="PROSITE" id="PS51273">
    <property type="entry name" value="GATASE_TYPE_1"/>
    <property type="match status" value="1"/>
</dbReference>
<dbReference type="PANTHER" id="PTHR43235">
    <property type="entry name" value="GLUTAMINE AMIDOTRANSFERASE PB2B2.05-RELATED"/>
    <property type="match status" value="1"/>
</dbReference>
<accession>A0A2A4HJD4</accession>
<gene>
    <name evidence="1" type="ORF">CPA45_17315</name>
</gene>
<sequence length="241" mass="26228">MIVAHTYSVIFMNKLITHKKAPTILLIQDLEVTASELIYHCNANYAQALFQAGALPLLAPFIEDLIPNLIDQSDGILFSGSAPGSGSSSIRTDFEKKLLAAAFDRGIPVLGICHGMQIIGELLGAKVEDIQGAEAQSLHLPFSQPNRTAHEVQLGHDSWLRAQHSSETAWVNSFHRQSLVGSGNFHVTALSPDGIVEAIEGRLNSLCIGVQWHPEFQLSEFDKNLLRGFVQAAAQSSLTYT</sequence>
<dbReference type="Pfam" id="PF07722">
    <property type="entry name" value="Peptidase_C26"/>
    <property type="match status" value="1"/>
</dbReference>
<dbReference type="GO" id="GO:0005829">
    <property type="term" value="C:cytosol"/>
    <property type="evidence" value="ECO:0007669"/>
    <property type="project" value="TreeGrafter"/>
</dbReference>
<comment type="caution">
    <text evidence="1">The sequence shown here is derived from an EMBL/GenBank/DDBJ whole genome shotgun (WGS) entry which is preliminary data.</text>
</comment>
<organism evidence="1 2">
    <name type="scientific">Vreelandella nigrificans</name>
    <dbReference type="NCBI Taxonomy" id="2042704"/>
    <lineage>
        <taxon>Bacteria</taxon>
        <taxon>Pseudomonadati</taxon>
        <taxon>Pseudomonadota</taxon>
        <taxon>Gammaproteobacteria</taxon>
        <taxon>Oceanospirillales</taxon>
        <taxon>Halomonadaceae</taxon>
        <taxon>Vreelandella</taxon>
    </lineage>
</organism>
<dbReference type="PANTHER" id="PTHR43235:SF1">
    <property type="entry name" value="GLUTAMINE AMIDOTRANSFERASE PB2B2.05-RELATED"/>
    <property type="match status" value="1"/>
</dbReference>
<keyword evidence="2" id="KW-1185">Reference proteome</keyword>
<dbReference type="InterPro" id="IPR029062">
    <property type="entry name" value="Class_I_gatase-like"/>
</dbReference>
<evidence type="ECO:0000313" key="1">
    <source>
        <dbReference type="EMBL" id="PCF94469.1"/>
    </source>
</evidence>
<dbReference type="InterPro" id="IPR011697">
    <property type="entry name" value="Peptidase_C26"/>
</dbReference>
<evidence type="ECO:0000313" key="2">
    <source>
        <dbReference type="Proteomes" id="UP000218677"/>
    </source>
</evidence>
<dbReference type="Proteomes" id="UP000218677">
    <property type="component" value="Unassembled WGS sequence"/>
</dbReference>
<dbReference type="SUPFAM" id="SSF52317">
    <property type="entry name" value="Class I glutamine amidotransferase-like"/>
    <property type="match status" value="1"/>
</dbReference>
<dbReference type="InterPro" id="IPR044668">
    <property type="entry name" value="PuuD-like"/>
</dbReference>
<dbReference type="EMBL" id="NWUX01000019">
    <property type="protein sequence ID" value="PCF94469.1"/>
    <property type="molecule type" value="Genomic_DNA"/>
</dbReference>
<reference evidence="2" key="1">
    <citation type="submission" date="2017-09" db="EMBL/GenBank/DDBJ databases">
        <authorList>
            <person name="Cho G.-S."/>
            <person name="Oguntoyinbo F.A."/>
            <person name="Cnockaert M."/>
            <person name="Kabisch J."/>
            <person name="Neve H."/>
            <person name="Bockelmann W."/>
            <person name="Wenning M."/>
            <person name="Franz C.M."/>
            <person name="Vandamme P."/>
        </authorList>
    </citation>
    <scope>NUCLEOTIDE SEQUENCE [LARGE SCALE GENOMIC DNA]</scope>
    <source>
        <strain evidence="2">MBT G8648</strain>
    </source>
</reference>